<dbReference type="Proteomes" id="UP001500469">
    <property type="component" value="Unassembled WGS sequence"/>
</dbReference>
<evidence type="ECO:0000313" key="2">
    <source>
        <dbReference type="Proteomes" id="UP001500469"/>
    </source>
</evidence>
<reference evidence="1 2" key="1">
    <citation type="journal article" date="2019" name="Int. J. Syst. Evol. Microbiol.">
        <title>The Global Catalogue of Microorganisms (GCM) 10K type strain sequencing project: providing services to taxonomists for standard genome sequencing and annotation.</title>
        <authorList>
            <consortium name="The Broad Institute Genomics Platform"/>
            <consortium name="The Broad Institute Genome Sequencing Center for Infectious Disease"/>
            <person name="Wu L."/>
            <person name="Ma J."/>
        </authorList>
    </citation>
    <scope>NUCLEOTIDE SEQUENCE [LARGE SCALE GENOMIC DNA]</scope>
    <source>
        <strain evidence="1 2">JCM 16112</strain>
    </source>
</reference>
<sequence>MEVLRTAILDFCRRRHGRAVRPSDVLKQMFPQDWELFTEDIRVVMKEMHQENLIDLIPNENQKETVDQRLIILFAKPK</sequence>
<organism evidence="1 2">
    <name type="scientific">Algoriphagus jejuensis</name>
    <dbReference type="NCBI Taxonomy" id="419934"/>
    <lineage>
        <taxon>Bacteria</taxon>
        <taxon>Pseudomonadati</taxon>
        <taxon>Bacteroidota</taxon>
        <taxon>Cytophagia</taxon>
        <taxon>Cytophagales</taxon>
        <taxon>Cyclobacteriaceae</taxon>
        <taxon>Algoriphagus</taxon>
    </lineage>
</organism>
<protein>
    <submittedName>
        <fullName evidence="1">Uncharacterized protein</fullName>
    </submittedName>
</protein>
<comment type="caution">
    <text evidence="1">The sequence shown here is derived from an EMBL/GenBank/DDBJ whole genome shotgun (WGS) entry which is preliminary data.</text>
</comment>
<name>A0ABN1MUM3_9BACT</name>
<dbReference type="InterPro" id="IPR036388">
    <property type="entry name" value="WH-like_DNA-bd_sf"/>
</dbReference>
<keyword evidence="2" id="KW-1185">Reference proteome</keyword>
<dbReference type="RefSeq" id="WP_343847768.1">
    <property type="nucleotide sequence ID" value="NZ_BAAAFI010000001.1"/>
</dbReference>
<accession>A0ABN1MUM3</accession>
<dbReference type="Gene3D" id="1.10.10.10">
    <property type="entry name" value="Winged helix-like DNA-binding domain superfamily/Winged helix DNA-binding domain"/>
    <property type="match status" value="1"/>
</dbReference>
<evidence type="ECO:0000313" key="1">
    <source>
        <dbReference type="EMBL" id="GAA0877078.1"/>
    </source>
</evidence>
<dbReference type="EMBL" id="BAAAFI010000001">
    <property type="protein sequence ID" value="GAA0877078.1"/>
    <property type="molecule type" value="Genomic_DNA"/>
</dbReference>
<gene>
    <name evidence="1" type="ORF">GCM10009119_00460</name>
</gene>
<proteinExistence type="predicted"/>